<organism evidence="2 3">
    <name type="scientific">Rhodococcus spelaei</name>
    <dbReference type="NCBI Taxonomy" id="2546320"/>
    <lineage>
        <taxon>Bacteria</taxon>
        <taxon>Bacillati</taxon>
        <taxon>Actinomycetota</taxon>
        <taxon>Actinomycetes</taxon>
        <taxon>Mycobacteriales</taxon>
        <taxon>Nocardiaceae</taxon>
        <taxon>Rhodococcus</taxon>
    </lineage>
</organism>
<dbReference type="AlphaFoldDB" id="A0A541B814"/>
<reference evidence="2 3" key="1">
    <citation type="submission" date="2019-06" db="EMBL/GenBank/DDBJ databases">
        <title>Rhodococcus spaelei sp. nov., isolated from a cave.</title>
        <authorList>
            <person name="Lee S.D."/>
        </authorList>
    </citation>
    <scope>NUCLEOTIDE SEQUENCE [LARGE SCALE GENOMIC DNA]</scope>
    <source>
        <strain evidence="2 3">C9-5</strain>
    </source>
</reference>
<dbReference type="EMBL" id="VIGH01000006">
    <property type="protein sequence ID" value="TQF68464.1"/>
    <property type="molecule type" value="Genomic_DNA"/>
</dbReference>
<accession>A0A541B814</accession>
<evidence type="ECO:0000313" key="3">
    <source>
        <dbReference type="Proteomes" id="UP000316256"/>
    </source>
</evidence>
<sequence>MSVAVVAAMGIGAGTSYANSAPPQGDATVGYQTSVQPGGRSVATVLDSGAFKLASGGTAVDVVDNAGAQLDRIPLAYGIDGALVPISAAIGGDGRSLTLTPQAPDPAVLGVHPVYSQTAYQNMVTQIEWGWLHGGQVNANIGAGIGAVVGCVLFLFVGCIPGAAIGATIGAVTGVVNANPAAQPAVFDFLRTLP</sequence>
<keyword evidence="3" id="KW-1185">Reference proteome</keyword>
<gene>
    <name evidence="2" type="ORF">FK531_14435</name>
</gene>
<proteinExistence type="predicted"/>
<protein>
    <recommendedName>
        <fullName evidence="1">DUF8020 domain-containing protein</fullName>
    </recommendedName>
</protein>
<dbReference type="OrthoDB" id="4466302at2"/>
<name>A0A541B814_9NOCA</name>
<feature type="domain" description="DUF8020" evidence="1">
    <location>
        <begin position="29"/>
        <end position="103"/>
    </location>
</feature>
<dbReference type="Proteomes" id="UP000316256">
    <property type="component" value="Unassembled WGS sequence"/>
</dbReference>
<evidence type="ECO:0000313" key="2">
    <source>
        <dbReference type="EMBL" id="TQF68464.1"/>
    </source>
</evidence>
<dbReference type="InterPro" id="IPR058333">
    <property type="entry name" value="DUF8020"/>
</dbReference>
<comment type="caution">
    <text evidence="2">The sequence shown here is derived from an EMBL/GenBank/DDBJ whole genome shotgun (WGS) entry which is preliminary data.</text>
</comment>
<dbReference type="Pfam" id="PF26059">
    <property type="entry name" value="DUF8020"/>
    <property type="match status" value="1"/>
</dbReference>
<evidence type="ECO:0000259" key="1">
    <source>
        <dbReference type="Pfam" id="PF26059"/>
    </source>
</evidence>